<evidence type="ECO:0000313" key="2">
    <source>
        <dbReference type="Proteomes" id="UP001375743"/>
    </source>
</evidence>
<dbReference type="EMBL" id="JBBLZC010000001">
    <property type="protein sequence ID" value="MEK0081841.1"/>
    <property type="molecule type" value="Genomic_DNA"/>
</dbReference>
<keyword evidence="2" id="KW-1185">Reference proteome</keyword>
<name>A0ABU8XLU7_9PROT</name>
<protein>
    <submittedName>
        <fullName evidence="1">Uncharacterized protein</fullName>
    </submittedName>
</protein>
<gene>
    <name evidence="1" type="ORF">U1T56_01655</name>
</gene>
<reference evidence="1 2" key="1">
    <citation type="submission" date="2024-01" db="EMBL/GenBank/DDBJ databases">
        <title>Multi-omics insights into the function and evolution of sodium benzoate biodegradation pathways in Benzoatithermus flavus gen. nov., sp. nov. from hot spring.</title>
        <authorList>
            <person name="Hu C.-J."/>
            <person name="Li W.-J."/>
        </authorList>
    </citation>
    <scope>NUCLEOTIDE SEQUENCE [LARGE SCALE GENOMIC DNA]</scope>
    <source>
        <strain evidence="1 2">SYSU G07066</strain>
    </source>
</reference>
<organism evidence="1 2">
    <name type="scientific">Benzoatithermus flavus</name>
    <dbReference type="NCBI Taxonomy" id="3108223"/>
    <lineage>
        <taxon>Bacteria</taxon>
        <taxon>Pseudomonadati</taxon>
        <taxon>Pseudomonadota</taxon>
        <taxon>Alphaproteobacteria</taxon>
        <taxon>Geminicoccales</taxon>
        <taxon>Geminicoccaceae</taxon>
        <taxon>Benzoatithermus</taxon>
    </lineage>
</organism>
<evidence type="ECO:0000313" key="1">
    <source>
        <dbReference type="EMBL" id="MEK0081841.1"/>
    </source>
</evidence>
<sequence length="240" mass="25048">MKSLVRAVVKSFASRASCGLVAAVALWVLTSGQVLALELVPGGYGAVGSEAVPDRTFDGQPGIGRDDAGSGLSLDFTPRYAAGSSWSSTHDEADLGGPRFDFTIDFDPGDRFEQLGLSAGRSTLYPRNRRTGQTSLSVGGAMRWSGWSLGGGYGRSQFMGTDVDLLSASIGYGRLSAALAFGQPAVGSQTAPHDVLMLNTDLAAWSWLTLESGIAVGSVPSAEREDQPVAVGRIGVRLNF</sequence>
<comment type="caution">
    <text evidence="1">The sequence shown here is derived from an EMBL/GenBank/DDBJ whole genome shotgun (WGS) entry which is preliminary data.</text>
</comment>
<dbReference type="RefSeq" id="WP_418157684.1">
    <property type="nucleotide sequence ID" value="NZ_JBBLZC010000001.1"/>
</dbReference>
<dbReference type="Proteomes" id="UP001375743">
    <property type="component" value="Unassembled WGS sequence"/>
</dbReference>
<accession>A0ABU8XLU7</accession>
<proteinExistence type="predicted"/>